<name>A0ABS9ID15_9PSED</name>
<keyword evidence="2" id="KW-1185">Reference proteome</keyword>
<comment type="caution">
    <text evidence="1">The sequence shown here is derived from an EMBL/GenBank/DDBJ whole genome shotgun (WGS) entry which is preliminary data.</text>
</comment>
<accession>A0ABS9ID15</accession>
<protein>
    <submittedName>
        <fullName evidence="1">Uncharacterized protein</fullName>
    </submittedName>
</protein>
<proteinExistence type="predicted"/>
<evidence type="ECO:0000313" key="2">
    <source>
        <dbReference type="Proteomes" id="UP001162905"/>
    </source>
</evidence>
<dbReference type="Proteomes" id="UP001162905">
    <property type="component" value="Unassembled WGS sequence"/>
</dbReference>
<dbReference type="RefSeq" id="WP_237254921.1">
    <property type="nucleotide sequence ID" value="NZ_JAKJXF010000004.1"/>
</dbReference>
<evidence type="ECO:0000313" key="1">
    <source>
        <dbReference type="EMBL" id="MCF7545625.1"/>
    </source>
</evidence>
<gene>
    <name evidence="1" type="ORF">L4G47_25890</name>
</gene>
<sequence>MSNVLSFTPPIVETIDEENYEKYADAALLLKCFEVVKDTLDVICEPEYTIEMEDDTHIDLIKAFYALKVLFRRKTGHDAKQVAQEHWEAMGRHLLEGTPLPDQLIPIVKYPVTPLTDDAFRHLSLQELACAAFNYSDRVQRAFLVNSPQALAMDEARVCSIDAATALRQLVLRLSGGSVEAMAAQLIRKAGETLQ</sequence>
<organism evidence="1 2">
    <name type="scientific">Pseudomonas petrae</name>
    <dbReference type="NCBI Taxonomy" id="2912190"/>
    <lineage>
        <taxon>Bacteria</taxon>
        <taxon>Pseudomonadati</taxon>
        <taxon>Pseudomonadota</taxon>
        <taxon>Gammaproteobacteria</taxon>
        <taxon>Pseudomonadales</taxon>
        <taxon>Pseudomonadaceae</taxon>
        <taxon>Pseudomonas</taxon>
    </lineage>
</organism>
<reference evidence="1" key="1">
    <citation type="submission" date="2022-01" db="EMBL/GenBank/DDBJ databases">
        <title>Pseudomonas sp. nov. isolated from Antarctic regolith.</title>
        <authorList>
            <person name="Novakova D."/>
            <person name="Sedlar K."/>
        </authorList>
    </citation>
    <scope>NUCLEOTIDE SEQUENCE</scope>
    <source>
        <strain evidence="1">P2647</strain>
    </source>
</reference>
<dbReference type="EMBL" id="JAKJXH010000054">
    <property type="protein sequence ID" value="MCF7545625.1"/>
    <property type="molecule type" value="Genomic_DNA"/>
</dbReference>